<evidence type="ECO:0000313" key="2">
    <source>
        <dbReference type="EMBL" id="KAJ5359849.1"/>
    </source>
</evidence>
<keyword evidence="1" id="KW-0812">Transmembrane</keyword>
<evidence type="ECO:0000313" key="3">
    <source>
        <dbReference type="Proteomes" id="UP001147752"/>
    </source>
</evidence>
<evidence type="ECO:0000256" key="1">
    <source>
        <dbReference type="SAM" id="Phobius"/>
    </source>
</evidence>
<dbReference type="OrthoDB" id="5429634at2759"/>
<feature type="transmembrane region" description="Helical" evidence="1">
    <location>
        <begin position="482"/>
        <end position="504"/>
    </location>
</feature>
<feature type="transmembrane region" description="Helical" evidence="1">
    <location>
        <begin position="396"/>
        <end position="417"/>
    </location>
</feature>
<sequence length="645" mass="71668">MHQSLADFNLDIADGRFDILSKEQCRNTFAVSYLHGHRSLAVLSNNLTWDLEDPVKFAAIANSPIDYESVEARSPFSWMCPSRDDSVCTSSTIQKQISDWKILASVLEEPTWTITAPLDNGSVTYTQENYTRCSNETSSCLNMFSLAWFLWGTSVTPPGGILPVTTQDLQQYLGSSSVWGDEMTWAEKVTYQQSGSQCSRYQILNSPNTIGYFDYPSIGLYTVDGCISIKGEERCQLLFSPTFSLVVLVCTAVKVACILFVARGERAHRLLTVGDAIASFLSNPDPFTTGCCTSSKSDWIRRSRLDGAAKHRYEGVAQQRLDTRTRRWWQAAAIGQWASTLGLSLSCLGVAGFLLHRGLQDNRLGSVGGTHWSALWSLGLGSASPYTLIYRLHTTLLGNVLLANTPQLLLSVSYYFYNATLTAMFMANEYENYAIRGMRHNSTVETLQIQPAKGLRVSSNRSGAQRSFYFLSLPFRYSVPLMLTYTVLHWLLSQAIFYVQIYMYDADMYHDPSLDVDACAWSPIALILTIIVGSLMIMALLGLAMRPFRSVIPLAGSCSAAISAACHPPEDDVDAALKPIMWGEIHLNQHSPSADYFSPLAVAGEAHVEMNVLDMQGKGKVMQDLPRCTFTSMRVERPTLLQTYE</sequence>
<organism evidence="2 3">
    <name type="scientific">Penicillium concentricum</name>
    <dbReference type="NCBI Taxonomy" id="293559"/>
    <lineage>
        <taxon>Eukaryota</taxon>
        <taxon>Fungi</taxon>
        <taxon>Dikarya</taxon>
        <taxon>Ascomycota</taxon>
        <taxon>Pezizomycotina</taxon>
        <taxon>Eurotiomycetes</taxon>
        <taxon>Eurotiomycetidae</taxon>
        <taxon>Eurotiales</taxon>
        <taxon>Aspergillaceae</taxon>
        <taxon>Penicillium</taxon>
    </lineage>
</organism>
<gene>
    <name evidence="2" type="ORF">N7517_009040</name>
</gene>
<dbReference type="PANTHER" id="PTHR35395">
    <property type="entry name" value="DUF6536 DOMAIN-CONTAINING PROTEIN"/>
    <property type="match status" value="1"/>
</dbReference>
<keyword evidence="3" id="KW-1185">Reference proteome</keyword>
<proteinExistence type="predicted"/>
<reference evidence="2" key="1">
    <citation type="submission" date="2022-12" db="EMBL/GenBank/DDBJ databases">
        <authorList>
            <person name="Petersen C."/>
        </authorList>
    </citation>
    <scope>NUCLEOTIDE SEQUENCE</scope>
    <source>
        <strain evidence="2">IBT 3081</strain>
    </source>
</reference>
<dbReference type="AlphaFoldDB" id="A0A9W9RIC2"/>
<dbReference type="PANTHER" id="PTHR35395:SF1">
    <property type="entry name" value="DUF6536 DOMAIN-CONTAINING PROTEIN"/>
    <property type="match status" value="1"/>
</dbReference>
<feature type="transmembrane region" description="Helical" evidence="1">
    <location>
        <begin position="524"/>
        <end position="544"/>
    </location>
</feature>
<keyword evidence="1" id="KW-1133">Transmembrane helix</keyword>
<feature type="transmembrane region" description="Helical" evidence="1">
    <location>
        <begin position="238"/>
        <end position="262"/>
    </location>
</feature>
<feature type="transmembrane region" description="Helical" evidence="1">
    <location>
        <begin position="328"/>
        <end position="355"/>
    </location>
</feature>
<dbReference type="RefSeq" id="XP_056575335.1">
    <property type="nucleotide sequence ID" value="XM_056726763.1"/>
</dbReference>
<protein>
    <submittedName>
        <fullName evidence="2">Uncharacterized protein</fullName>
    </submittedName>
</protein>
<dbReference type="GeneID" id="81465946"/>
<name>A0A9W9RIC2_9EURO</name>
<reference evidence="2" key="2">
    <citation type="journal article" date="2023" name="IMA Fungus">
        <title>Comparative genomic study of the Penicillium genus elucidates a diverse pangenome and 15 lateral gene transfer events.</title>
        <authorList>
            <person name="Petersen C."/>
            <person name="Sorensen T."/>
            <person name="Nielsen M.R."/>
            <person name="Sondergaard T.E."/>
            <person name="Sorensen J.L."/>
            <person name="Fitzpatrick D.A."/>
            <person name="Frisvad J.C."/>
            <person name="Nielsen K.L."/>
        </authorList>
    </citation>
    <scope>NUCLEOTIDE SEQUENCE</scope>
    <source>
        <strain evidence="2">IBT 3081</strain>
    </source>
</reference>
<dbReference type="EMBL" id="JAPZBT010000004">
    <property type="protein sequence ID" value="KAJ5359849.1"/>
    <property type="molecule type" value="Genomic_DNA"/>
</dbReference>
<accession>A0A9W9RIC2</accession>
<dbReference type="Proteomes" id="UP001147752">
    <property type="component" value="Unassembled WGS sequence"/>
</dbReference>
<comment type="caution">
    <text evidence="2">The sequence shown here is derived from an EMBL/GenBank/DDBJ whole genome shotgun (WGS) entry which is preliminary data.</text>
</comment>
<keyword evidence="1" id="KW-0472">Membrane</keyword>